<reference evidence="1" key="1">
    <citation type="submission" date="2022-08" db="EMBL/GenBank/DDBJ databases">
        <title>Genome Sequence of Pycnoporus sanguineus.</title>
        <authorList>
            <person name="Buettner E."/>
        </authorList>
    </citation>
    <scope>NUCLEOTIDE SEQUENCE</scope>
    <source>
        <strain evidence="1">CG-C14</strain>
    </source>
</reference>
<dbReference type="Proteomes" id="UP001144978">
    <property type="component" value="Unassembled WGS sequence"/>
</dbReference>
<evidence type="ECO:0000313" key="2">
    <source>
        <dbReference type="Proteomes" id="UP001144978"/>
    </source>
</evidence>
<comment type="caution">
    <text evidence="1">The sequence shown here is derived from an EMBL/GenBank/DDBJ whole genome shotgun (WGS) entry which is preliminary data.</text>
</comment>
<organism evidence="1 2">
    <name type="scientific">Trametes sanguinea</name>
    <dbReference type="NCBI Taxonomy" id="158606"/>
    <lineage>
        <taxon>Eukaryota</taxon>
        <taxon>Fungi</taxon>
        <taxon>Dikarya</taxon>
        <taxon>Basidiomycota</taxon>
        <taxon>Agaricomycotina</taxon>
        <taxon>Agaricomycetes</taxon>
        <taxon>Polyporales</taxon>
        <taxon>Polyporaceae</taxon>
        <taxon>Trametes</taxon>
    </lineage>
</organism>
<accession>A0ACC1MUQ0</accession>
<name>A0ACC1MUQ0_9APHY</name>
<gene>
    <name evidence="1" type="ORF">NUW54_g12775</name>
</gene>
<protein>
    <submittedName>
        <fullName evidence="1">Uncharacterized protein</fullName>
    </submittedName>
</protein>
<proteinExistence type="predicted"/>
<sequence>MSFLVTDLGKSDVFLGHEWIQHHNPRIDWRAKTIEFSRCPDSCVQVVEEGERLFMLETQTFLKARCTHETRVQLRARSTFATEIAIEQNRERGEKTFEERVPPQYRDYADVFSEATFDQLPEHRAYDHVIELTPGALPYSGKLYPMNVEQQAALDAFLEENLRTGRIRPSKSPWGAPFFFVKKKDGTLRPVQDYRRLNALTKKNKYPLPLISELLDRLKGARYYTKMDIRWGYNNIRMREGDEEKAAFLTNRGLFEPLVMFFGLSNSPATFQMMMNDIFRDLILRGKVIVYLDDILIFTETLEEHRHVVRLVLQVLREQKLSCKPEKCEFEATEIEYLGHIIGQGVVKMDPAKVAGVAEWPEPANKRELQSFLGFANFYRRFVAASYAHA</sequence>
<keyword evidence="2" id="KW-1185">Reference proteome</keyword>
<evidence type="ECO:0000313" key="1">
    <source>
        <dbReference type="EMBL" id="KAJ2970238.1"/>
    </source>
</evidence>
<dbReference type="EMBL" id="JANSHE010005590">
    <property type="protein sequence ID" value="KAJ2970238.1"/>
    <property type="molecule type" value="Genomic_DNA"/>
</dbReference>